<keyword evidence="1" id="KW-1133">Transmembrane helix</keyword>
<name>A0A1H3FWV3_9FIRM</name>
<dbReference type="Proteomes" id="UP000183918">
    <property type="component" value="Unassembled WGS sequence"/>
</dbReference>
<sequence length="70" mass="7759">MNNFSTEIKLLVSLALILVPGGLAALGFTVLPKFEWFTKKVQSIYIVVVGLIFIASLATHFIYVLPSYNQ</sequence>
<reference evidence="2 3" key="1">
    <citation type="submission" date="2016-10" db="EMBL/GenBank/DDBJ databases">
        <authorList>
            <person name="de Groot N.N."/>
        </authorList>
    </citation>
    <scope>NUCLEOTIDE SEQUENCE [LARGE SCALE GENOMIC DNA]</scope>
    <source>
        <strain evidence="2 3">DSM 14045</strain>
    </source>
</reference>
<dbReference type="RefSeq" id="WP_074715748.1">
    <property type="nucleotide sequence ID" value="NZ_FNPG01000005.1"/>
</dbReference>
<organism evidence="2 3">
    <name type="scientific">Lachnobacterium bovis DSM 14045</name>
    <dbReference type="NCBI Taxonomy" id="1122142"/>
    <lineage>
        <taxon>Bacteria</taxon>
        <taxon>Bacillati</taxon>
        <taxon>Bacillota</taxon>
        <taxon>Clostridia</taxon>
        <taxon>Lachnospirales</taxon>
        <taxon>Lachnospiraceae</taxon>
        <taxon>Lachnobacterium</taxon>
    </lineage>
</organism>
<accession>A0A1H3FWV3</accession>
<dbReference type="STRING" id="1122142.SAMN02910414_00414"/>
<gene>
    <name evidence="2" type="ORF">SAMN02910414_00414</name>
</gene>
<evidence type="ECO:0000313" key="3">
    <source>
        <dbReference type="Proteomes" id="UP000183918"/>
    </source>
</evidence>
<proteinExistence type="predicted"/>
<dbReference type="EMBL" id="FNPG01000005">
    <property type="protein sequence ID" value="SDX95441.1"/>
    <property type="molecule type" value="Genomic_DNA"/>
</dbReference>
<evidence type="ECO:0000256" key="1">
    <source>
        <dbReference type="SAM" id="Phobius"/>
    </source>
</evidence>
<dbReference type="AlphaFoldDB" id="A0A1H3FWV3"/>
<dbReference type="OrthoDB" id="2070659at2"/>
<feature type="transmembrane region" description="Helical" evidence="1">
    <location>
        <begin position="12"/>
        <end position="31"/>
    </location>
</feature>
<keyword evidence="1" id="KW-0472">Membrane</keyword>
<keyword evidence="1" id="KW-0812">Transmembrane</keyword>
<keyword evidence="3" id="KW-1185">Reference proteome</keyword>
<protein>
    <submittedName>
        <fullName evidence="2">Uncharacterized protein</fullName>
    </submittedName>
</protein>
<evidence type="ECO:0000313" key="2">
    <source>
        <dbReference type="EMBL" id="SDX95441.1"/>
    </source>
</evidence>
<feature type="transmembrane region" description="Helical" evidence="1">
    <location>
        <begin position="43"/>
        <end position="65"/>
    </location>
</feature>